<keyword evidence="1" id="KW-0479">Metal-binding</keyword>
<evidence type="ECO:0000256" key="2">
    <source>
        <dbReference type="ARBA" id="ARBA00022771"/>
    </source>
</evidence>
<proteinExistence type="predicted"/>
<feature type="domain" description="SWIM-type" evidence="7">
    <location>
        <begin position="536"/>
        <end position="572"/>
    </location>
</feature>
<evidence type="ECO:0000256" key="5">
    <source>
        <dbReference type="SAM" id="MobiDB-lite"/>
    </source>
</evidence>
<evidence type="ECO:0000313" key="9">
    <source>
        <dbReference type="Proteomes" id="UP000289738"/>
    </source>
</evidence>
<dbReference type="InterPro" id="IPR007527">
    <property type="entry name" value="Znf_SWIM"/>
</dbReference>
<feature type="compositionally biased region" description="Acidic residues" evidence="5">
    <location>
        <begin position="10"/>
        <end position="19"/>
    </location>
</feature>
<keyword evidence="9" id="KW-1185">Reference proteome</keyword>
<evidence type="ECO:0000313" key="8">
    <source>
        <dbReference type="EMBL" id="RYQ79725.1"/>
    </source>
</evidence>
<organism evidence="8 9">
    <name type="scientific">Arachis hypogaea</name>
    <name type="common">Peanut</name>
    <dbReference type="NCBI Taxonomy" id="3818"/>
    <lineage>
        <taxon>Eukaryota</taxon>
        <taxon>Viridiplantae</taxon>
        <taxon>Streptophyta</taxon>
        <taxon>Embryophyta</taxon>
        <taxon>Tracheophyta</taxon>
        <taxon>Spermatophyta</taxon>
        <taxon>Magnoliopsida</taxon>
        <taxon>eudicotyledons</taxon>
        <taxon>Gunneridae</taxon>
        <taxon>Pentapetalae</taxon>
        <taxon>rosids</taxon>
        <taxon>fabids</taxon>
        <taxon>Fabales</taxon>
        <taxon>Fabaceae</taxon>
        <taxon>Papilionoideae</taxon>
        <taxon>50 kb inversion clade</taxon>
        <taxon>dalbergioids sensu lato</taxon>
        <taxon>Dalbergieae</taxon>
        <taxon>Pterocarpus clade</taxon>
        <taxon>Arachis</taxon>
    </lineage>
</organism>
<dbReference type="Pfam" id="PF04434">
    <property type="entry name" value="SWIM"/>
    <property type="match status" value="1"/>
</dbReference>
<dbReference type="PROSITE" id="PS50966">
    <property type="entry name" value="ZF_SWIM"/>
    <property type="match status" value="1"/>
</dbReference>
<dbReference type="EMBL" id="SDMP01000021">
    <property type="protein sequence ID" value="RYQ79725.1"/>
    <property type="molecule type" value="Genomic_DNA"/>
</dbReference>
<evidence type="ECO:0000259" key="6">
    <source>
        <dbReference type="PROSITE" id="PS50158"/>
    </source>
</evidence>
<evidence type="ECO:0000256" key="4">
    <source>
        <dbReference type="PROSITE-ProRule" id="PRU00047"/>
    </source>
</evidence>
<evidence type="ECO:0000256" key="3">
    <source>
        <dbReference type="ARBA" id="ARBA00022833"/>
    </source>
</evidence>
<dbReference type="InterPro" id="IPR001878">
    <property type="entry name" value="Znf_CCHC"/>
</dbReference>
<dbReference type="PANTHER" id="PTHR47718">
    <property type="entry name" value="OS01G0519700 PROTEIN"/>
    <property type="match status" value="1"/>
</dbReference>
<dbReference type="GO" id="GO:0003676">
    <property type="term" value="F:nucleic acid binding"/>
    <property type="evidence" value="ECO:0007669"/>
    <property type="project" value="InterPro"/>
</dbReference>
<feature type="region of interest" description="Disordered" evidence="5">
    <location>
        <begin position="1"/>
        <end position="73"/>
    </location>
</feature>
<dbReference type="PANTHER" id="PTHR47718:SF15">
    <property type="entry name" value="PROTEIN FAR1-RELATED SEQUENCE 5-LIKE"/>
    <property type="match status" value="1"/>
</dbReference>
<dbReference type="InterPro" id="IPR006564">
    <property type="entry name" value="Znf_PMZ"/>
</dbReference>
<evidence type="ECO:0000259" key="7">
    <source>
        <dbReference type="PROSITE" id="PS50966"/>
    </source>
</evidence>
<evidence type="ECO:0000256" key="1">
    <source>
        <dbReference type="ARBA" id="ARBA00022723"/>
    </source>
</evidence>
<dbReference type="PROSITE" id="PS50158">
    <property type="entry name" value="ZF_CCHC"/>
    <property type="match status" value="1"/>
</dbReference>
<dbReference type="SMART" id="SM00575">
    <property type="entry name" value="ZnF_PMZ"/>
    <property type="match status" value="1"/>
</dbReference>
<reference evidence="8 9" key="1">
    <citation type="submission" date="2019-01" db="EMBL/GenBank/DDBJ databases">
        <title>Sequencing of cultivated peanut Arachis hypogaea provides insights into genome evolution and oil improvement.</title>
        <authorList>
            <person name="Chen X."/>
        </authorList>
    </citation>
    <scope>NUCLEOTIDE SEQUENCE [LARGE SCALE GENOMIC DNA]</scope>
    <source>
        <strain evidence="9">cv. Fuhuasheng</strain>
        <tissue evidence="8">Leaves</tissue>
    </source>
</reference>
<keyword evidence="2 4" id="KW-0863">Zinc-finger</keyword>
<dbReference type="AlphaFoldDB" id="A0A444WQM9"/>
<keyword evidence="3" id="KW-0862">Zinc</keyword>
<name>A0A444WQM9_ARAHY</name>
<dbReference type="GO" id="GO:0008270">
    <property type="term" value="F:zinc ion binding"/>
    <property type="evidence" value="ECO:0007669"/>
    <property type="project" value="UniProtKB-KW"/>
</dbReference>
<feature type="domain" description="CCHC-type" evidence="6">
    <location>
        <begin position="698"/>
        <end position="711"/>
    </location>
</feature>
<comment type="caution">
    <text evidence="8">The sequence shown here is derived from an EMBL/GenBank/DDBJ whole genome shotgun (WGS) entry which is preliminary data.</text>
</comment>
<accession>A0A444WQM9</accession>
<protein>
    <submittedName>
        <fullName evidence="8">Uncharacterized protein</fullName>
    </submittedName>
</protein>
<sequence length="756" mass="84516">MDFNGIFGAELEDSDDNSSDGDRGCYYASDEEGDEDEGGERCVGEEGDPTGCREDENGNFSGGASHAGDDGKSRPVVAEDFMGREFVGEEDAYLAYKEFARMRGFGVRKGDVGRVDGVLVSVWKVRTIFDEHNHELAPAMFSHLLPSHRSMSNGDKAQVDSMKQFGIPTAKIMAYMAGQSGGYGMLRFTKRDLYNYIHGQRLARISDGDAVATISYLEGKANADMTTVARYTRTADDRLGSLFWVDGEMMSDYQLFGDVMAFDSTYRSNKYKKPLVVFSGSNHHKQTTIFGFALLEDEEVRTYRWLLLNLVDVMGEKTPCVVVTDGDKAMRAAIAEVFPAARHRLCGWHLEKNCVQRVKDTEFRKVFKKAMYANFEVEDFEEYWKTAVESLGLQNNSWVQQTYEVKESWATAYLRGTFCAGYRTTSRCEGINAYIKGFLKSTDSILELVHSLDRVVKVYRNNEVTVQFYSTYYSPVLTTGLDSIELFASKLYTRAVFREVKKQIKGVATLLFRGRDSISTTVVYKFSRMGAPGRIHKVLFDPDDKKIQCDCSMWNSEGIPCSHIFCVMKYEGLEQIPDSLILRRWCKDAKDSRRMPVTMRPGDEGRMLRYAALSSATSLVARLGSDEREDFEFAKESIASLIDKLRHRVYERAGGQPGMSGWKAMKDPVVARTKGAPKRKKEFDQCSQPDVRGKRRCCTKCGTPGHTKRTCSGYCARGVSGIGNGVSPTDGNGSHDGSAAASASLPTELGHAYEVI</sequence>
<dbReference type="Pfam" id="PF10551">
    <property type="entry name" value="MULE"/>
    <property type="match status" value="1"/>
</dbReference>
<dbReference type="Proteomes" id="UP000289738">
    <property type="component" value="Unassembled WGS sequence"/>
</dbReference>
<dbReference type="InterPro" id="IPR018289">
    <property type="entry name" value="MULE_transposase_dom"/>
</dbReference>
<feature type="compositionally biased region" description="Acidic residues" evidence="5">
    <location>
        <begin position="29"/>
        <end position="38"/>
    </location>
</feature>
<gene>
    <name evidence="8" type="ORF">Ahy_Scaffold1g106590</name>
</gene>